<name>A0A8T0FXV7_ARGBR</name>
<reference evidence="1" key="2">
    <citation type="submission" date="2020-06" db="EMBL/GenBank/DDBJ databases">
        <authorList>
            <person name="Sheffer M."/>
        </authorList>
    </citation>
    <scope>NUCLEOTIDE SEQUENCE</scope>
</reference>
<dbReference type="Proteomes" id="UP000807504">
    <property type="component" value="Unassembled WGS sequence"/>
</dbReference>
<evidence type="ECO:0000313" key="2">
    <source>
        <dbReference type="Proteomes" id="UP000807504"/>
    </source>
</evidence>
<proteinExistence type="predicted"/>
<comment type="caution">
    <text evidence="1">The sequence shown here is derived from an EMBL/GenBank/DDBJ whole genome shotgun (WGS) entry which is preliminary data.</text>
</comment>
<protein>
    <submittedName>
        <fullName evidence="1">Uncharacterized protein</fullName>
    </submittedName>
</protein>
<dbReference type="EMBL" id="JABXBU010000001">
    <property type="protein sequence ID" value="KAF8795934.1"/>
    <property type="molecule type" value="Genomic_DNA"/>
</dbReference>
<keyword evidence="2" id="KW-1185">Reference proteome</keyword>
<evidence type="ECO:0000313" key="1">
    <source>
        <dbReference type="EMBL" id="KAF8795934.1"/>
    </source>
</evidence>
<gene>
    <name evidence="1" type="ORF">HNY73_000378</name>
</gene>
<reference evidence="1" key="1">
    <citation type="journal article" date="2020" name="bioRxiv">
        <title>Chromosome-level reference genome of the European wasp spider Argiope bruennichi: a resource for studies on range expansion and evolutionary adaptation.</title>
        <authorList>
            <person name="Sheffer M.M."/>
            <person name="Hoppe A."/>
            <person name="Krehenwinkel H."/>
            <person name="Uhl G."/>
            <person name="Kuss A.W."/>
            <person name="Jensen L."/>
            <person name="Jensen C."/>
            <person name="Gillespie R.G."/>
            <person name="Hoff K.J."/>
            <person name="Prost S."/>
        </authorList>
    </citation>
    <scope>NUCLEOTIDE SEQUENCE</scope>
</reference>
<accession>A0A8T0FXV7</accession>
<organism evidence="1 2">
    <name type="scientific">Argiope bruennichi</name>
    <name type="common">Wasp spider</name>
    <name type="synonym">Aranea bruennichi</name>
    <dbReference type="NCBI Taxonomy" id="94029"/>
    <lineage>
        <taxon>Eukaryota</taxon>
        <taxon>Metazoa</taxon>
        <taxon>Ecdysozoa</taxon>
        <taxon>Arthropoda</taxon>
        <taxon>Chelicerata</taxon>
        <taxon>Arachnida</taxon>
        <taxon>Araneae</taxon>
        <taxon>Araneomorphae</taxon>
        <taxon>Entelegynae</taxon>
        <taxon>Araneoidea</taxon>
        <taxon>Araneidae</taxon>
        <taxon>Argiope</taxon>
    </lineage>
</organism>
<dbReference type="AlphaFoldDB" id="A0A8T0FXV7"/>
<sequence>MLFSRKSVAMYNMYISILFILLALFHFALQDRVTTFVKVLPRALGVELGKRRLSRNVCVEDLEARAMTFVQELPTALGVELDRKLGS</sequence>